<sequence>MAFRLALAIGLAVREAREEQGLTQARLAELAGVSRRRILDLEAGRADGMAMDKADRILKALGLAVTVGADEGGPAGPSIQELHARRQQARSEAIARMLEASEKGAPW</sequence>
<gene>
    <name evidence="2" type="ORF">ATOP_19010</name>
</gene>
<evidence type="ECO:0000313" key="2">
    <source>
        <dbReference type="EMBL" id="GJM56246.1"/>
    </source>
</evidence>
<dbReference type="SUPFAM" id="SSF47413">
    <property type="entry name" value="lambda repressor-like DNA-binding domains"/>
    <property type="match status" value="1"/>
</dbReference>
<dbReference type="AlphaFoldDB" id="A0AAV5B8K5"/>
<dbReference type="PROSITE" id="PS50943">
    <property type="entry name" value="HTH_CROC1"/>
    <property type="match status" value="1"/>
</dbReference>
<dbReference type="Proteomes" id="UP001055025">
    <property type="component" value="Unassembled WGS sequence"/>
</dbReference>
<dbReference type="CDD" id="cd00093">
    <property type="entry name" value="HTH_XRE"/>
    <property type="match status" value="1"/>
</dbReference>
<feature type="domain" description="HTH cro/C1-type" evidence="1">
    <location>
        <begin position="13"/>
        <end position="67"/>
    </location>
</feature>
<evidence type="ECO:0000313" key="3">
    <source>
        <dbReference type="Proteomes" id="UP001055025"/>
    </source>
</evidence>
<dbReference type="GO" id="GO:0003677">
    <property type="term" value="F:DNA binding"/>
    <property type="evidence" value="ECO:0007669"/>
    <property type="project" value="InterPro"/>
</dbReference>
<organism evidence="2 3">
    <name type="scientific">Granulimonas faecalis</name>
    <dbReference type="NCBI Taxonomy" id="2894155"/>
    <lineage>
        <taxon>Bacteria</taxon>
        <taxon>Bacillati</taxon>
        <taxon>Actinomycetota</taxon>
        <taxon>Coriobacteriia</taxon>
        <taxon>Coriobacteriales</taxon>
        <taxon>Kribbibacteriaceae</taxon>
        <taxon>Granulimonas</taxon>
    </lineage>
</organism>
<protein>
    <recommendedName>
        <fullName evidence="1">HTH cro/C1-type domain-containing protein</fullName>
    </recommendedName>
</protein>
<accession>A0AAV5B8K5</accession>
<dbReference type="Gene3D" id="1.10.260.40">
    <property type="entry name" value="lambda repressor-like DNA-binding domains"/>
    <property type="match status" value="1"/>
</dbReference>
<keyword evidence="3" id="KW-1185">Reference proteome</keyword>
<dbReference type="InterPro" id="IPR001387">
    <property type="entry name" value="Cro/C1-type_HTH"/>
</dbReference>
<dbReference type="SMART" id="SM00530">
    <property type="entry name" value="HTH_XRE"/>
    <property type="match status" value="1"/>
</dbReference>
<dbReference type="InterPro" id="IPR010982">
    <property type="entry name" value="Lambda_DNA-bd_dom_sf"/>
</dbReference>
<evidence type="ECO:0000259" key="1">
    <source>
        <dbReference type="PROSITE" id="PS50943"/>
    </source>
</evidence>
<name>A0AAV5B8K5_9ACTN</name>
<reference evidence="2" key="1">
    <citation type="journal article" date="2022" name="Int. J. Syst. Evol. Microbiol.">
        <title>Granulimonas faecalis gen. nov., sp. nov., and Leptogranulimonas caecicola gen. nov., sp. nov., novel lactate-producing Atopobiaceae bacteria isolated from mouse intestines, and an emended description of the family Atopobiaceae.</title>
        <authorList>
            <person name="Morinaga K."/>
            <person name="Kusada H."/>
            <person name="Sakamoto S."/>
            <person name="Murakami T."/>
            <person name="Toyoda A."/>
            <person name="Mori H."/>
            <person name="Meng X.Y."/>
            <person name="Takashino M."/>
            <person name="Murotomi K."/>
            <person name="Tamaki H."/>
        </authorList>
    </citation>
    <scope>NUCLEOTIDE SEQUENCE</scope>
    <source>
        <strain evidence="2">OPF53</strain>
    </source>
</reference>
<proteinExistence type="predicted"/>
<dbReference type="Pfam" id="PF01381">
    <property type="entry name" value="HTH_3"/>
    <property type="match status" value="1"/>
</dbReference>
<comment type="caution">
    <text evidence="2">The sequence shown here is derived from an EMBL/GenBank/DDBJ whole genome shotgun (WGS) entry which is preliminary data.</text>
</comment>
<dbReference type="RefSeq" id="WP_265591118.1">
    <property type="nucleotide sequence ID" value="NZ_BQKC01000002.1"/>
</dbReference>
<dbReference type="EMBL" id="BQKC01000002">
    <property type="protein sequence ID" value="GJM56246.1"/>
    <property type="molecule type" value="Genomic_DNA"/>
</dbReference>